<sequence>MTVLGVLAVAAAVAPLLARWWGRDAGWPLAAVFLVLAVVIAAQLPAVLDGEVVETSWPWIPAAGVNFALWLDGVGWLFAMLVLGVGALIMAYCARYFGRTSSQSRFYLLMGIFAVAMLGLVLADDLLLLFVFWELTSICSFFLIGGTSLKADKPAMRALLVTAGGGLALLSAVTLLAVRTGTTQLSAILADTSWLQDGWTGPLVAVFIIIAAFTKSAQVPFHFWLPGAMAASTPVSAYLHAAAMVKAGIYLLIRFTPAFSDLALWNVVLVTFGLATAIYGAVLALKEYDLKSLAAFSTVSQLGYLVAIIGIGTSYALAAAAIHTLAHALFKATLFMMVGVIDHQAHTRDIRELGGLRRSMPVSAVLTGLGAMSLAGLPPVLGFYSKEKLFAGFLEAGGPGWVAPLAGGAAVLAAILTFGYAARFWYYTFGGQPSDRSDVREAPASFLFPPAVTALAGLGLGLSVPALRPFAERVVADTGFGAQTVEIHLIPGLTPDVGMSALAILFGLGLFLSRERVDSLLHRRSAPTTGDAVFDRVHATSLAFGRRVGDLTRSAAPPVHIVPAVFVLGVLAAVAVWWGMPVVQPPEPVVRTWDWLVIAAITAAVLGTVLVRNRIAAVVLLGVVGVLLGVWFVLLGAIDVALTQITVEVLTVVVLVLVLRRLPVMFQRVGGVRIGLSAALALAAGGVAAVATFLLTGRRELSPVSEYLMTHSEEDTGGINVVNTILVDYRPLDTLGEVTVVGIAGVGILALLHTVRLRGREDPTPSHRRWSPIEDPWGNAIVIQVVGRVLAPVIIVLSLWMLLRGHNANGGGFIGALVAGAGLCLAHAAAPDPRRSLVLRIPGVAVITAGLALSVVTGLFGLLDGSFLRPLHADIGAYHFTSALVFDVGIYLAVIGTVVVALTRLGVPHPPTEPTREPPARSGTRGERDAQALPPTALDGHDPGNGERAPVRRGDSATEPGGEQ</sequence>
<feature type="transmembrane region" description="Helical" evidence="11">
    <location>
        <begin position="644"/>
        <end position="662"/>
    </location>
</feature>
<feature type="transmembrane region" description="Helical" evidence="11">
    <location>
        <begin position="777"/>
        <end position="803"/>
    </location>
</feature>
<keyword evidence="6 11" id="KW-1133">Transmembrane helix</keyword>
<feature type="transmembrane region" description="Helical" evidence="11">
    <location>
        <begin position="158"/>
        <end position="178"/>
    </location>
</feature>
<feature type="domain" description="MrpA C-terminal/MbhE" evidence="16">
    <location>
        <begin position="678"/>
        <end position="756"/>
    </location>
</feature>
<dbReference type="InterPro" id="IPR001516">
    <property type="entry name" value="Proton_antipo_N"/>
</dbReference>
<dbReference type="EMBL" id="JAVLVT010000002">
    <property type="protein sequence ID" value="MDS1269914.1"/>
    <property type="molecule type" value="Genomic_DNA"/>
</dbReference>
<comment type="subcellular location">
    <subcellularLocation>
        <location evidence="1">Cell membrane</location>
        <topology evidence="1">Multi-pass membrane protein</topology>
    </subcellularLocation>
    <subcellularLocation>
        <location evidence="9">Membrane</location>
        <topology evidence="9">Multi-pass membrane protein</topology>
    </subcellularLocation>
</comment>
<keyword evidence="4" id="KW-1003">Cell membrane</keyword>
<feature type="transmembrane region" description="Helical" evidence="11">
    <location>
        <begin position="129"/>
        <end position="146"/>
    </location>
</feature>
<dbReference type="PRINTS" id="PR01434">
    <property type="entry name" value="NADHDHGNASE5"/>
</dbReference>
<dbReference type="NCBIfam" id="NF009290">
    <property type="entry name" value="PRK12650.1"/>
    <property type="match status" value="1"/>
</dbReference>
<reference evidence="18" key="1">
    <citation type="submission" date="2023-07" db="EMBL/GenBank/DDBJ databases">
        <title>Novel species in the genus Lipingzhangella isolated from Sambhar Salt Lake.</title>
        <authorList>
            <person name="Jiya N."/>
            <person name="Kajale S."/>
            <person name="Sharma A."/>
        </authorList>
    </citation>
    <scope>NUCLEOTIDE SEQUENCE [LARGE SCALE GENOMIC DNA]</scope>
    <source>
        <strain evidence="18">LS1_29</strain>
    </source>
</reference>
<evidence type="ECO:0000256" key="5">
    <source>
        <dbReference type="ARBA" id="ARBA00022692"/>
    </source>
</evidence>
<feature type="domain" description="Na+/H+ antiporter MnhB subunit-related protein" evidence="14">
    <location>
        <begin position="782"/>
        <end position="899"/>
    </location>
</feature>
<feature type="transmembrane region" description="Helical" evidence="11">
    <location>
        <begin position="106"/>
        <end position="123"/>
    </location>
</feature>
<dbReference type="Pfam" id="PF00361">
    <property type="entry name" value="Proton_antipo_M"/>
    <property type="match status" value="1"/>
</dbReference>
<evidence type="ECO:0000256" key="9">
    <source>
        <dbReference type="RuleBase" id="RU000320"/>
    </source>
</evidence>
<evidence type="ECO:0000256" key="6">
    <source>
        <dbReference type="ARBA" id="ARBA00022989"/>
    </source>
</evidence>
<keyword evidence="3" id="KW-0050">Antiport</keyword>
<evidence type="ECO:0000256" key="8">
    <source>
        <dbReference type="ARBA" id="ARBA00023136"/>
    </source>
</evidence>
<dbReference type="Pfam" id="PF20501">
    <property type="entry name" value="MbhE"/>
    <property type="match status" value="1"/>
</dbReference>
<evidence type="ECO:0000259" key="16">
    <source>
        <dbReference type="Pfam" id="PF20501"/>
    </source>
</evidence>
<name>A0ABU2H5L8_9ACTN</name>
<feature type="transmembrane region" description="Helical" evidence="11">
    <location>
        <begin position="561"/>
        <end position="580"/>
    </location>
</feature>
<evidence type="ECO:0000259" key="15">
    <source>
        <dbReference type="Pfam" id="PF13244"/>
    </source>
</evidence>
<feature type="transmembrane region" description="Helical" evidence="11">
    <location>
        <begin position="809"/>
        <end position="830"/>
    </location>
</feature>
<feature type="domain" description="NADH-Ubiquinone oxidoreductase (complex I) chain 5 N-terminal" evidence="13">
    <location>
        <begin position="59"/>
        <end position="107"/>
    </location>
</feature>
<protein>
    <submittedName>
        <fullName evidence="17">DUF4040 family protein</fullName>
    </submittedName>
</protein>
<feature type="transmembrane region" description="Helical" evidence="11">
    <location>
        <begin position="592"/>
        <end position="611"/>
    </location>
</feature>
<evidence type="ECO:0000256" key="11">
    <source>
        <dbReference type="SAM" id="Phobius"/>
    </source>
</evidence>
<keyword evidence="8 11" id="KW-0472">Membrane</keyword>
<feature type="domain" description="MrpA C-terminal/MbhD" evidence="15">
    <location>
        <begin position="601"/>
        <end position="663"/>
    </location>
</feature>
<proteinExistence type="predicted"/>
<feature type="region of interest" description="Disordered" evidence="10">
    <location>
        <begin position="906"/>
        <end position="964"/>
    </location>
</feature>
<dbReference type="Pfam" id="PF13244">
    <property type="entry name" value="MbhD"/>
    <property type="match status" value="1"/>
</dbReference>
<keyword evidence="18" id="KW-1185">Reference proteome</keyword>
<keyword evidence="5 9" id="KW-0812">Transmembrane</keyword>
<feature type="domain" description="NADH:quinone oxidoreductase/Mrp antiporter transmembrane" evidence="12">
    <location>
        <begin position="123"/>
        <end position="397"/>
    </location>
</feature>
<dbReference type="Pfam" id="PF04039">
    <property type="entry name" value="MnhB"/>
    <property type="match status" value="1"/>
</dbReference>
<evidence type="ECO:0000256" key="7">
    <source>
        <dbReference type="ARBA" id="ARBA00023065"/>
    </source>
</evidence>
<dbReference type="Proteomes" id="UP001250214">
    <property type="component" value="Unassembled WGS sequence"/>
</dbReference>
<feature type="transmembrane region" description="Helical" evidence="11">
    <location>
        <begin position="446"/>
        <end position="467"/>
    </location>
</feature>
<feature type="transmembrane region" description="Helical" evidence="11">
    <location>
        <begin position="362"/>
        <end position="381"/>
    </location>
</feature>
<accession>A0ABU2H5L8</accession>
<feature type="transmembrane region" description="Helical" evidence="11">
    <location>
        <begin position="262"/>
        <end position="285"/>
    </location>
</feature>
<dbReference type="InterPro" id="IPR025383">
    <property type="entry name" value="MrpA_C/MbhD"/>
</dbReference>
<feature type="transmembrane region" description="Helical" evidence="11">
    <location>
        <begin position="738"/>
        <end position="757"/>
    </location>
</feature>
<evidence type="ECO:0000256" key="2">
    <source>
        <dbReference type="ARBA" id="ARBA00022448"/>
    </source>
</evidence>
<feature type="transmembrane region" description="Helical" evidence="11">
    <location>
        <begin position="28"/>
        <end position="48"/>
    </location>
</feature>
<comment type="caution">
    <text evidence="17">The sequence shown here is derived from an EMBL/GenBank/DDBJ whole genome shotgun (WGS) entry which is preliminary data.</text>
</comment>
<feature type="transmembrane region" description="Helical" evidence="11">
    <location>
        <begin position="317"/>
        <end position="341"/>
    </location>
</feature>
<feature type="transmembrane region" description="Helical" evidence="11">
    <location>
        <begin position="401"/>
        <end position="426"/>
    </location>
</feature>
<feature type="transmembrane region" description="Helical" evidence="11">
    <location>
        <begin position="883"/>
        <end position="907"/>
    </location>
</feature>
<evidence type="ECO:0000256" key="3">
    <source>
        <dbReference type="ARBA" id="ARBA00022449"/>
    </source>
</evidence>
<evidence type="ECO:0000259" key="12">
    <source>
        <dbReference type="Pfam" id="PF00361"/>
    </source>
</evidence>
<feature type="transmembrane region" description="Helical" evidence="11">
    <location>
        <begin position="487"/>
        <end position="513"/>
    </location>
</feature>
<dbReference type="InterPro" id="IPR007182">
    <property type="entry name" value="MnhB"/>
</dbReference>
<feature type="transmembrane region" description="Helical" evidence="11">
    <location>
        <begin position="77"/>
        <end position="94"/>
    </location>
</feature>
<feature type="transmembrane region" description="Helical" evidence="11">
    <location>
        <begin position="674"/>
        <end position="695"/>
    </location>
</feature>
<evidence type="ECO:0000259" key="14">
    <source>
        <dbReference type="Pfam" id="PF04039"/>
    </source>
</evidence>
<keyword evidence="7" id="KW-0406">Ion transport</keyword>
<feature type="transmembrane region" description="Helical" evidence="11">
    <location>
        <begin position="292"/>
        <end position="311"/>
    </location>
</feature>
<dbReference type="InterPro" id="IPR050616">
    <property type="entry name" value="CPA3_Na-H_Antiporter_A"/>
</dbReference>
<evidence type="ECO:0000256" key="1">
    <source>
        <dbReference type="ARBA" id="ARBA00004651"/>
    </source>
</evidence>
<feature type="transmembrane region" description="Helical" evidence="11">
    <location>
        <begin position="198"/>
        <end position="214"/>
    </location>
</feature>
<evidence type="ECO:0000256" key="10">
    <source>
        <dbReference type="SAM" id="MobiDB-lite"/>
    </source>
</evidence>
<evidence type="ECO:0000256" key="4">
    <source>
        <dbReference type="ARBA" id="ARBA00022475"/>
    </source>
</evidence>
<feature type="transmembrane region" description="Helical" evidence="11">
    <location>
        <begin position="837"/>
        <end position="863"/>
    </location>
</feature>
<keyword evidence="2" id="KW-0813">Transport</keyword>
<feature type="transmembrane region" description="Helical" evidence="11">
    <location>
        <begin position="618"/>
        <end position="638"/>
    </location>
</feature>
<organism evidence="17 18">
    <name type="scientific">Lipingzhangella rawalii</name>
    <dbReference type="NCBI Taxonomy" id="2055835"/>
    <lineage>
        <taxon>Bacteria</taxon>
        <taxon>Bacillati</taxon>
        <taxon>Actinomycetota</taxon>
        <taxon>Actinomycetes</taxon>
        <taxon>Streptosporangiales</taxon>
        <taxon>Nocardiopsidaceae</taxon>
        <taxon>Lipingzhangella</taxon>
    </lineage>
</organism>
<gene>
    <name evidence="17" type="ORF">RIF23_06355</name>
</gene>
<dbReference type="InterPro" id="IPR046806">
    <property type="entry name" value="MrpA_C/MbhE"/>
</dbReference>
<dbReference type="InterPro" id="IPR001750">
    <property type="entry name" value="ND/Mrp_TM"/>
</dbReference>
<dbReference type="Pfam" id="PF00662">
    <property type="entry name" value="Proton_antipo_N"/>
    <property type="match status" value="1"/>
</dbReference>
<dbReference type="RefSeq" id="WP_310911443.1">
    <property type="nucleotide sequence ID" value="NZ_JAVLVT010000002.1"/>
</dbReference>
<evidence type="ECO:0000259" key="13">
    <source>
        <dbReference type="Pfam" id="PF00662"/>
    </source>
</evidence>
<feature type="compositionally biased region" description="Basic and acidic residues" evidence="10">
    <location>
        <begin position="939"/>
        <end position="956"/>
    </location>
</feature>
<feature type="compositionally biased region" description="Basic and acidic residues" evidence="10">
    <location>
        <begin position="914"/>
        <end position="930"/>
    </location>
</feature>
<evidence type="ECO:0000313" key="18">
    <source>
        <dbReference type="Proteomes" id="UP001250214"/>
    </source>
</evidence>
<evidence type="ECO:0000313" key="17">
    <source>
        <dbReference type="EMBL" id="MDS1269914.1"/>
    </source>
</evidence>
<dbReference type="PANTHER" id="PTHR43373">
    <property type="entry name" value="NA(+)/H(+) ANTIPORTER SUBUNIT"/>
    <property type="match status" value="1"/>
</dbReference>
<dbReference type="PANTHER" id="PTHR43373:SF1">
    <property type="entry name" value="NA(+)_H(+) ANTIPORTER SUBUNIT A"/>
    <property type="match status" value="1"/>
</dbReference>